<proteinExistence type="predicted"/>
<dbReference type="EMBL" id="ML977503">
    <property type="protein sequence ID" value="KAF2131071.1"/>
    <property type="molecule type" value="Genomic_DNA"/>
</dbReference>
<keyword evidence="2" id="KW-1185">Reference proteome</keyword>
<dbReference type="GeneID" id="54407034"/>
<dbReference type="Proteomes" id="UP000799771">
    <property type="component" value="Unassembled WGS sequence"/>
</dbReference>
<name>A0A6A6AKU9_9PLEO</name>
<evidence type="ECO:0000313" key="2">
    <source>
        <dbReference type="Proteomes" id="UP000799771"/>
    </source>
</evidence>
<protein>
    <submittedName>
        <fullName evidence="1">Uncharacterized protein</fullName>
    </submittedName>
</protein>
<dbReference type="AlphaFoldDB" id="A0A6A6AKU9"/>
<reference evidence="1" key="1">
    <citation type="journal article" date="2020" name="Stud. Mycol.">
        <title>101 Dothideomycetes genomes: a test case for predicting lifestyles and emergence of pathogens.</title>
        <authorList>
            <person name="Haridas S."/>
            <person name="Albert R."/>
            <person name="Binder M."/>
            <person name="Bloem J."/>
            <person name="Labutti K."/>
            <person name="Salamov A."/>
            <person name="Andreopoulos B."/>
            <person name="Baker S."/>
            <person name="Barry K."/>
            <person name="Bills G."/>
            <person name="Bluhm B."/>
            <person name="Cannon C."/>
            <person name="Castanera R."/>
            <person name="Culley D."/>
            <person name="Daum C."/>
            <person name="Ezra D."/>
            <person name="Gonzalez J."/>
            <person name="Henrissat B."/>
            <person name="Kuo A."/>
            <person name="Liang C."/>
            <person name="Lipzen A."/>
            <person name="Lutzoni F."/>
            <person name="Magnuson J."/>
            <person name="Mondo S."/>
            <person name="Nolan M."/>
            <person name="Ohm R."/>
            <person name="Pangilinan J."/>
            <person name="Park H.-J."/>
            <person name="Ramirez L."/>
            <person name="Alfaro M."/>
            <person name="Sun H."/>
            <person name="Tritt A."/>
            <person name="Yoshinaga Y."/>
            <person name="Zwiers L.-H."/>
            <person name="Turgeon B."/>
            <person name="Goodwin S."/>
            <person name="Spatafora J."/>
            <person name="Crous P."/>
            <person name="Grigoriev I."/>
        </authorList>
    </citation>
    <scope>NUCLEOTIDE SEQUENCE</scope>
    <source>
        <strain evidence="1">CBS 119687</strain>
    </source>
</reference>
<organism evidence="1 2">
    <name type="scientific">Dothidotthia symphoricarpi CBS 119687</name>
    <dbReference type="NCBI Taxonomy" id="1392245"/>
    <lineage>
        <taxon>Eukaryota</taxon>
        <taxon>Fungi</taxon>
        <taxon>Dikarya</taxon>
        <taxon>Ascomycota</taxon>
        <taxon>Pezizomycotina</taxon>
        <taxon>Dothideomycetes</taxon>
        <taxon>Pleosporomycetidae</taxon>
        <taxon>Pleosporales</taxon>
        <taxon>Dothidotthiaceae</taxon>
        <taxon>Dothidotthia</taxon>
    </lineage>
</organism>
<sequence length="153" mass="17225">MSVSSTERLKFLREAESPKLLQSIWPHLPPAWAWGSSNLDESVDAKWGWTDARLELMESGYAKPNVIKKSRNYPISEDAEAGISVDLSSVSNETEQFMLSINMPNFVEIIVLLPNMTDTFIPTPIQARETKVMAFGGPPSAKRGMDFYREVEE</sequence>
<dbReference type="RefSeq" id="XP_033525458.1">
    <property type="nucleotide sequence ID" value="XM_033666602.1"/>
</dbReference>
<gene>
    <name evidence="1" type="ORF">P153DRAFT_355854</name>
</gene>
<evidence type="ECO:0000313" key="1">
    <source>
        <dbReference type="EMBL" id="KAF2131071.1"/>
    </source>
</evidence>
<accession>A0A6A6AKU9</accession>